<dbReference type="PANTHER" id="PTHR11669">
    <property type="entry name" value="REPLICATION FACTOR C / DNA POLYMERASE III GAMMA-TAU SUBUNIT"/>
    <property type="match status" value="1"/>
</dbReference>
<dbReference type="InterPro" id="IPR050238">
    <property type="entry name" value="DNA_Rep/Repair_Clamp_Loader"/>
</dbReference>
<sequence>MFLVDKYSPTSIDDASFHKDILEKLSTISKDDAVPHTVFYGPEGGGKKTLIYLFLQMIYDKSVYNLQEVAYNVEGSGNNEKKVVVKQSNYHIVIEPNNNNSDRYLIQGVLKEYVKKVPLNVFNRNRSFKTVLINNVDNLSYYTQTALRRMMELYSGTCRFILWCRSLNKVIDPIVSRCLSVRVNCPSDNEILKRAFHVACLENINLDLSTYNKIVKDSKGNFKTCLWLINLKKYGYSKLNVYQEEIETIGETILECNIKTIPKIRDMLYKIVITNVDGIILLKDIMDYFLNRKDIDDKIKLKIIEITAEVEFNLKRGRREIIHLDHFIQHIVYWIKKYKREDKIKPKKVTQKLTTKTTKTIKPVKKIVKDTLKYKVADT</sequence>
<dbReference type="Pfam" id="PF22534">
    <property type="entry name" value="RFC_C"/>
    <property type="match status" value="1"/>
</dbReference>
<keyword evidence="1" id="KW-0235">DNA replication</keyword>
<dbReference type="GO" id="GO:0005634">
    <property type="term" value="C:nucleus"/>
    <property type="evidence" value="ECO:0007669"/>
    <property type="project" value="TreeGrafter"/>
</dbReference>
<evidence type="ECO:0000256" key="1">
    <source>
        <dbReference type="ARBA" id="ARBA00022705"/>
    </source>
</evidence>
<name>A0A6C0AC06_9ZZZZ</name>
<dbReference type="GO" id="GO:0005663">
    <property type="term" value="C:DNA replication factor C complex"/>
    <property type="evidence" value="ECO:0007669"/>
    <property type="project" value="TreeGrafter"/>
</dbReference>
<dbReference type="GO" id="GO:0003677">
    <property type="term" value="F:DNA binding"/>
    <property type="evidence" value="ECO:0007669"/>
    <property type="project" value="InterPro"/>
</dbReference>
<dbReference type="Gene3D" id="3.40.50.300">
    <property type="entry name" value="P-loop containing nucleotide triphosphate hydrolases"/>
    <property type="match status" value="1"/>
</dbReference>
<accession>A0A6C0AC06</accession>
<dbReference type="PANTHER" id="PTHR11669:SF1">
    <property type="entry name" value="REPLICATION FACTOR C SUBUNIT 3"/>
    <property type="match status" value="1"/>
</dbReference>
<dbReference type="Pfam" id="PF13177">
    <property type="entry name" value="DNA_pol3_delta2"/>
    <property type="match status" value="1"/>
</dbReference>
<dbReference type="Gene3D" id="1.20.272.10">
    <property type="match status" value="1"/>
</dbReference>
<protein>
    <submittedName>
        <fullName evidence="2">Uncharacterized protein</fullName>
    </submittedName>
</protein>
<dbReference type="SUPFAM" id="SSF48019">
    <property type="entry name" value="post-AAA+ oligomerization domain-like"/>
    <property type="match status" value="1"/>
</dbReference>
<dbReference type="GO" id="GO:0003689">
    <property type="term" value="F:DNA clamp loader activity"/>
    <property type="evidence" value="ECO:0007669"/>
    <property type="project" value="TreeGrafter"/>
</dbReference>
<organism evidence="2">
    <name type="scientific">viral metagenome</name>
    <dbReference type="NCBI Taxonomy" id="1070528"/>
    <lineage>
        <taxon>unclassified sequences</taxon>
        <taxon>metagenomes</taxon>
        <taxon>organismal metagenomes</taxon>
    </lineage>
</organism>
<dbReference type="SUPFAM" id="SSF52540">
    <property type="entry name" value="P-loop containing nucleoside triphosphate hydrolases"/>
    <property type="match status" value="1"/>
</dbReference>
<dbReference type="GO" id="GO:0006261">
    <property type="term" value="P:DNA-templated DNA replication"/>
    <property type="evidence" value="ECO:0007669"/>
    <property type="project" value="TreeGrafter"/>
</dbReference>
<dbReference type="EMBL" id="MN740543">
    <property type="protein sequence ID" value="QHS77194.1"/>
    <property type="molecule type" value="Genomic_DNA"/>
</dbReference>
<reference evidence="2" key="1">
    <citation type="journal article" date="2020" name="Nature">
        <title>Giant virus diversity and host interactions through global metagenomics.</title>
        <authorList>
            <person name="Schulz F."/>
            <person name="Roux S."/>
            <person name="Paez-Espino D."/>
            <person name="Jungbluth S."/>
            <person name="Walsh D.A."/>
            <person name="Denef V.J."/>
            <person name="McMahon K.D."/>
            <person name="Konstantinidis K.T."/>
            <person name="Eloe-Fadrosh E.A."/>
            <person name="Kyrpides N.C."/>
            <person name="Woyke T."/>
        </authorList>
    </citation>
    <scope>NUCLEOTIDE SEQUENCE</scope>
    <source>
        <strain evidence="2">GVMAG-S-1004661-13</strain>
    </source>
</reference>
<dbReference type="InterPro" id="IPR027417">
    <property type="entry name" value="P-loop_NTPase"/>
</dbReference>
<dbReference type="InterPro" id="IPR008921">
    <property type="entry name" value="DNA_pol3_clamp-load_cplx_C"/>
</dbReference>
<proteinExistence type="predicted"/>
<evidence type="ECO:0000313" key="2">
    <source>
        <dbReference type="EMBL" id="QHS77194.1"/>
    </source>
</evidence>
<dbReference type="GO" id="GO:0006281">
    <property type="term" value="P:DNA repair"/>
    <property type="evidence" value="ECO:0007669"/>
    <property type="project" value="TreeGrafter"/>
</dbReference>
<dbReference type="AlphaFoldDB" id="A0A6C0AC06"/>